<dbReference type="EMBL" id="KQ243255">
    <property type="protein sequence ID" value="KNC76108.1"/>
    <property type="molecule type" value="Genomic_DNA"/>
</dbReference>
<gene>
    <name evidence="2" type="ORF">SARC_11382</name>
</gene>
<proteinExistence type="predicted"/>
<dbReference type="RefSeq" id="XP_014150010.1">
    <property type="nucleotide sequence ID" value="XM_014294535.1"/>
</dbReference>
<feature type="non-terminal residue" evidence="2">
    <location>
        <position position="366"/>
    </location>
</feature>
<feature type="region of interest" description="Disordered" evidence="1">
    <location>
        <begin position="1"/>
        <end position="87"/>
    </location>
</feature>
<accession>A0A0L0FJC5</accession>
<feature type="compositionally biased region" description="Low complexity" evidence="1">
    <location>
        <begin position="1"/>
        <end position="22"/>
    </location>
</feature>
<protein>
    <submittedName>
        <fullName evidence="2">Uncharacterized protein</fullName>
    </submittedName>
</protein>
<keyword evidence="3" id="KW-1185">Reference proteome</keyword>
<organism evidence="2 3">
    <name type="scientific">Sphaeroforma arctica JP610</name>
    <dbReference type="NCBI Taxonomy" id="667725"/>
    <lineage>
        <taxon>Eukaryota</taxon>
        <taxon>Ichthyosporea</taxon>
        <taxon>Ichthyophonida</taxon>
        <taxon>Sphaeroforma</taxon>
    </lineage>
</organism>
<dbReference type="AlphaFoldDB" id="A0A0L0FJC5"/>
<dbReference type="Proteomes" id="UP000054560">
    <property type="component" value="Unassembled WGS sequence"/>
</dbReference>
<name>A0A0L0FJC5_9EUKA</name>
<feature type="compositionally biased region" description="Polar residues" evidence="1">
    <location>
        <begin position="26"/>
        <end position="49"/>
    </location>
</feature>
<evidence type="ECO:0000313" key="3">
    <source>
        <dbReference type="Proteomes" id="UP000054560"/>
    </source>
</evidence>
<feature type="compositionally biased region" description="Low complexity" evidence="1">
    <location>
        <begin position="320"/>
        <end position="330"/>
    </location>
</feature>
<evidence type="ECO:0000256" key="1">
    <source>
        <dbReference type="SAM" id="MobiDB-lite"/>
    </source>
</evidence>
<dbReference type="GeneID" id="25911886"/>
<feature type="compositionally biased region" description="Basic and acidic residues" evidence="1">
    <location>
        <begin position="286"/>
        <end position="304"/>
    </location>
</feature>
<reference evidence="2 3" key="1">
    <citation type="submission" date="2011-02" db="EMBL/GenBank/DDBJ databases">
        <title>The Genome Sequence of Sphaeroforma arctica JP610.</title>
        <authorList>
            <consortium name="The Broad Institute Genome Sequencing Platform"/>
            <person name="Russ C."/>
            <person name="Cuomo C."/>
            <person name="Young S.K."/>
            <person name="Zeng Q."/>
            <person name="Gargeya S."/>
            <person name="Alvarado L."/>
            <person name="Berlin A."/>
            <person name="Chapman S.B."/>
            <person name="Chen Z."/>
            <person name="Freedman E."/>
            <person name="Gellesch M."/>
            <person name="Goldberg J."/>
            <person name="Griggs A."/>
            <person name="Gujja S."/>
            <person name="Heilman E."/>
            <person name="Heiman D."/>
            <person name="Howarth C."/>
            <person name="Mehta T."/>
            <person name="Neiman D."/>
            <person name="Pearson M."/>
            <person name="Roberts A."/>
            <person name="Saif S."/>
            <person name="Shea T."/>
            <person name="Shenoy N."/>
            <person name="Sisk P."/>
            <person name="Stolte C."/>
            <person name="Sykes S."/>
            <person name="White J."/>
            <person name="Yandava C."/>
            <person name="Burger G."/>
            <person name="Gray M.W."/>
            <person name="Holland P.W.H."/>
            <person name="King N."/>
            <person name="Lang F.B.F."/>
            <person name="Roger A.J."/>
            <person name="Ruiz-Trillo I."/>
            <person name="Haas B."/>
            <person name="Nusbaum C."/>
            <person name="Birren B."/>
        </authorList>
    </citation>
    <scope>NUCLEOTIDE SEQUENCE [LARGE SCALE GENOMIC DNA]</scope>
    <source>
        <strain evidence="2 3">JP610</strain>
    </source>
</reference>
<sequence>MSDQYLQLASSTQQSSAPSTPLVPTDSATSLVNLPTHSSAATGDSTQLRPHTGRHLHTLSNNSLTHPLPRTSTPTHEHGHTHTHAHTNLLTSHRKLEQTWSTPAPSYAATAHAPASRAMDVTHSHTQLATTTGGVGGSSSSTFAHKHSTCGLLQTQAHTGTHTNTHTSTHTQKHLHQPGSGLGPEGHAQDQARVTHSQILTHSQARAHSPLPLRKNILATMTTPALGSVGGLGLGGGSGSGTNSEAVGTSSNTAADLRARAVTPDGKHTLMSGAAEGNTGTQPQPHHGERTNSRPKSNQDEAHTSTDTSTQATLEGADMNSIRSRSGSSSAPPPNSLPGASGQAAGDDQCCNVRNVNNCLSVSGKH</sequence>
<feature type="compositionally biased region" description="Low complexity" evidence="1">
    <location>
        <begin position="160"/>
        <end position="170"/>
    </location>
</feature>
<feature type="region of interest" description="Disordered" evidence="1">
    <location>
        <begin position="160"/>
        <end position="193"/>
    </location>
</feature>
<evidence type="ECO:0000313" key="2">
    <source>
        <dbReference type="EMBL" id="KNC76108.1"/>
    </source>
</evidence>
<feature type="region of interest" description="Disordered" evidence="1">
    <location>
        <begin position="267"/>
        <end position="350"/>
    </location>
</feature>